<keyword evidence="2" id="KW-1185">Reference proteome</keyword>
<dbReference type="SUPFAM" id="SSF117396">
    <property type="entry name" value="TM1631-like"/>
    <property type="match status" value="1"/>
</dbReference>
<accession>A0AAX1N7Y1</accession>
<dbReference type="EMBL" id="CP076132">
    <property type="protein sequence ID" value="QWG03616.1"/>
    <property type="molecule type" value="Genomic_DNA"/>
</dbReference>
<dbReference type="InterPro" id="IPR002763">
    <property type="entry name" value="DUF72"/>
</dbReference>
<protein>
    <submittedName>
        <fullName evidence="1">DUF72 domain-containing protein</fullName>
    </submittedName>
</protein>
<proteinExistence type="predicted"/>
<sequence>MCMDFGRLKDIAGVDFALPEEDPYSQMVLRNHPNFVGNFDFRLGAPAWSCAAWKGKIYPEKSNPATFLHYYAEHFDTIELNSTHYGIPKLETLSKWKSSVGDDFRFCPKMLQNVSHRKRLNNVQSEVDEFTDTMRVFEHKLGYTWLQMPPDFDIQERKSLFKFLEKYPIDIPLALELRHDSWFNDKEVLDELSSIMTERSQAMIITDVAGRRDVLHMRLTTPAIIIRFVGNELSPTDYSRVDDWLKRLARFKAQGLQEVYFFAHQPEDILCPEIGNHIGRKSEIEYNWKFTYPILREKVEQRALF</sequence>
<dbReference type="KEGG" id="fya:KMW28_08545"/>
<reference evidence="1 2" key="1">
    <citation type="submission" date="2021-05" db="EMBL/GenBank/DDBJ databases">
        <title>Comparative genomic studies on the polysaccharide-degrading batcterial strains of the Flammeovirga genus.</title>
        <authorList>
            <person name="Zewei F."/>
            <person name="Zheng Z."/>
            <person name="Yu L."/>
            <person name="Ruyue G."/>
            <person name="Yanhong M."/>
            <person name="Yuanyuan C."/>
            <person name="Jingyan G."/>
            <person name="Wenjun H."/>
        </authorList>
    </citation>
    <scope>NUCLEOTIDE SEQUENCE [LARGE SCALE GENOMIC DNA]</scope>
    <source>
        <strain evidence="1 2">NBRC:100898</strain>
    </source>
</reference>
<dbReference type="InterPro" id="IPR036520">
    <property type="entry name" value="UPF0759_sf"/>
</dbReference>
<name>A0AAX1N7Y1_9BACT</name>
<dbReference type="PANTHER" id="PTHR30348">
    <property type="entry name" value="UNCHARACTERIZED PROTEIN YECE"/>
    <property type="match status" value="1"/>
</dbReference>
<evidence type="ECO:0000313" key="1">
    <source>
        <dbReference type="EMBL" id="QWG03616.1"/>
    </source>
</evidence>
<dbReference type="AlphaFoldDB" id="A0AAX1N7Y1"/>
<organism evidence="1 2">
    <name type="scientific">Flammeovirga yaeyamensis</name>
    <dbReference type="NCBI Taxonomy" id="367791"/>
    <lineage>
        <taxon>Bacteria</taxon>
        <taxon>Pseudomonadati</taxon>
        <taxon>Bacteroidota</taxon>
        <taxon>Cytophagia</taxon>
        <taxon>Cytophagales</taxon>
        <taxon>Flammeovirgaceae</taxon>
        <taxon>Flammeovirga</taxon>
    </lineage>
</organism>
<evidence type="ECO:0000313" key="2">
    <source>
        <dbReference type="Proteomes" id="UP000678679"/>
    </source>
</evidence>
<dbReference type="Pfam" id="PF01904">
    <property type="entry name" value="DUF72"/>
    <property type="match status" value="1"/>
</dbReference>
<gene>
    <name evidence="1" type="ORF">KMW28_08545</name>
</gene>
<dbReference type="PANTHER" id="PTHR30348:SF9">
    <property type="entry name" value="UPF0759 PROTEIN YECE"/>
    <property type="match status" value="1"/>
</dbReference>
<dbReference type="RefSeq" id="WP_169664591.1">
    <property type="nucleotide sequence ID" value="NZ_CP076132.1"/>
</dbReference>
<dbReference type="Gene3D" id="3.20.20.410">
    <property type="entry name" value="Protein of unknown function UPF0759"/>
    <property type="match status" value="1"/>
</dbReference>
<dbReference type="Proteomes" id="UP000678679">
    <property type="component" value="Chromosome 1"/>
</dbReference>